<comment type="caution">
    <text evidence="3">The sequence shown here is derived from an EMBL/GenBank/DDBJ whole genome shotgun (WGS) entry which is preliminary data.</text>
</comment>
<dbReference type="Pfam" id="PF18210">
    <property type="entry name" value="Knl1_RWD_C"/>
    <property type="match status" value="1"/>
</dbReference>
<feature type="compositionally biased region" description="Low complexity" evidence="1">
    <location>
        <begin position="483"/>
        <end position="498"/>
    </location>
</feature>
<feature type="region of interest" description="Disordered" evidence="1">
    <location>
        <begin position="829"/>
        <end position="859"/>
    </location>
</feature>
<keyword evidence="4" id="KW-1185">Reference proteome</keyword>
<reference evidence="3 4" key="1">
    <citation type="journal article" date="2021" name="Hortic Res">
        <title>The domestication of Cucurbita argyrosperma as revealed by the genome of its wild relative.</title>
        <authorList>
            <person name="Barrera-Redondo J."/>
            <person name="Sanchez-de la Vega G."/>
            <person name="Aguirre-Liguori J.A."/>
            <person name="Castellanos-Morales G."/>
            <person name="Gutierrez-Guerrero Y.T."/>
            <person name="Aguirre-Dugua X."/>
            <person name="Aguirre-Planter E."/>
            <person name="Tenaillon M.I."/>
            <person name="Lira-Saade R."/>
            <person name="Eguiarte L.E."/>
        </authorList>
    </citation>
    <scope>NUCLEOTIDE SEQUENCE [LARGE SCALE GENOMIC DNA]</scope>
    <source>
        <strain evidence="3">JBR-2021</strain>
    </source>
</reference>
<feature type="region of interest" description="Disordered" evidence="1">
    <location>
        <begin position="579"/>
        <end position="602"/>
    </location>
</feature>
<dbReference type="PANTHER" id="PTHR35707">
    <property type="entry name" value="OS06G0608100 PROTEIN"/>
    <property type="match status" value="1"/>
</dbReference>
<sequence length="1353" mass="150258">MASKDPEEAANTATEEGSLAFKKKRARRVSFADVEITSVHIFKRDEDYETPLEPQATPEAAPPDNEVLGFFRNLVDSDDSLESSPNLDDDVLAQRKSFLRPLGSPSPGSISAGSATSNDEDNFFGPVAANFIRPRRLSDSAASDDNHDVTMDSTAFSMHFRSLAESDSGRELKTPTAIRSAFEERTPTRNTMPTNSDSFMTLTMADKLILPSSQSGDLVRSEDSNAMSIVGENSNKYDYGRLSPSFDALLTEGSRELYAVSVDEKLSKQIETREVDQIGQRKYDMEICERTEMEAVSKGINQYAKQGVEESILNNVTPHEVFQSNGLLQRNLSDGWAKEDFLIDKRPETPRSVDYKLKNISPQKRSFSAEQKTSLATFNSPSFSALVTPNSKLSNYRLSTGSMKFGMGLSSKQRSISKFSLPEPSPCVSSIKEEIDRLKSRLSSHSSMVNLSGQPERCKDLESKYIDIPVVRLEEQLSRLNGNNGEFESSFSTSGSVVKPSKDFPRLSQSEEPKGFTDAGETPGYMAMANFSNMQPSEPAIELKSPAQATWTEKKDLMPHILISEDQLSRSSTSIKIDDVTDIRPDDREQNNSTSIHDTLVSSPLRSPDVRLLGNIECPSGSFGELKQCDQQIKHVSACLTQGQAAAADTSNSSPLTKIADKSSSLQPKSGAVSASPFLKGQSWVDGDDNGVNLSNLQNNFVTSKNLQLSSRDGNILNSRLESPAKSSKVGAFSPQFQKPWTSERSIMQSPINGMANYSPRRIISTQTSSGKKEPKVSISCMSTPSPFKNERTQSSAREKPFQSPFRNDPFNETKDDGTFMRKVRASPTSSLSGHINHDNDQASHILVSSSRKTNHRLSGSKRRNIDLITLDGDQGDNDVIVRTQQSLKLNHSGSCNVGSPLEESNQISNGSKRTEGNTLMHWTDMAIKFLAETNDLLPPSINKLNSKAIERLEDTLVHLLKVKEYELLCSEIQSQKVIGNLGAIRKRVVEARSLVYKVAYQKAKLQLVCIKRDGYQNRAQSLNSHFEDFQMLKLNYDRLRKCGSKDSQVDDGNSLSCPIDSEASCDRASMIKHEIESLDGKIKGLGQYFSTYCNLKGVTSSTDILGLVIDHLRKRKLCRSIYQGLQMWKVDDFEKKNDHYTILLNYLSYAYQRITIKANPLPGVTILNTLNDTHIEKNFPEMNACCAFAFVINVEKARKFNASWHLPKETQMMSSFLHNLLDVIAEMQIAQIEISNLILIRFYSPSDEKLDLQLSFINFQSGRKVNLGLDVSDLSRGIYPSEVLPHKVESPASNKYTLSESMLNDIRAAVGNLDSGYSRILRVCRCVSEVVQSPLLPISVSVFLEAAFSLFL</sequence>
<accession>A0AAV6LZ89</accession>
<organism evidence="3 4">
    <name type="scientific">Cucurbita argyrosperma subsp. sororia</name>
    <dbReference type="NCBI Taxonomy" id="37648"/>
    <lineage>
        <taxon>Eukaryota</taxon>
        <taxon>Viridiplantae</taxon>
        <taxon>Streptophyta</taxon>
        <taxon>Embryophyta</taxon>
        <taxon>Tracheophyta</taxon>
        <taxon>Spermatophyta</taxon>
        <taxon>Magnoliopsida</taxon>
        <taxon>eudicotyledons</taxon>
        <taxon>Gunneridae</taxon>
        <taxon>Pentapetalae</taxon>
        <taxon>rosids</taxon>
        <taxon>fabids</taxon>
        <taxon>Cucurbitales</taxon>
        <taxon>Cucurbitaceae</taxon>
        <taxon>Cucurbiteae</taxon>
        <taxon>Cucurbita</taxon>
    </lineage>
</organism>
<evidence type="ECO:0000313" key="4">
    <source>
        <dbReference type="Proteomes" id="UP000685013"/>
    </source>
</evidence>
<feature type="compositionally biased region" description="Basic and acidic residues" evidence="1">
    <location>
        <begin position="500"/>
        <end position="515"/>
    </location>
</feature>
<feature type="compositionally biased region" description="Polar residues" evidence="1">
    <location>
        <begin position="892"/>
        <end position="912"/>
    </location>
</feature>
<evidence type="ECO:0000256" key="1">
    <source>
        <dbReference type="SAM" id="MobiDB-lite"/>
    </source>
</evidence>
<feature type="region of interest" description="Disordered" evidence="1">
    <location>
        <begin position="43"/>
        <end position="66"/>
    </location>
</feature>
<dbReference type="InterPro" id="IPR040850">
    <property type="entry name" value="Knl1_RWD_C"/>
</dbReference>
<feature type="compositionally biased region" description="Polar residues" evidence="1">
    <location>
        <begin position="647"/>
        <end position="668"/>
    </location>
</feature>
<feature type="region of interest" description="Disordered" evidence="1">
    <location>
        <begin position="483"/>
        <end position="523"/>
    </location>
</feature>
<feature type="non-terminal residue" evidence="3">
    <location>
        <position position="1"/>
    </location>
</feature>
<evidence type="ECO:0000259" key="2">
    <source>
        <dbReference type="Pfam" id="PF18210"/>
    </source>
</evidence>
<protein>
    <recommendedName>
        <fullName evidence="2">Knl1 C-terminal RWD domain-containing protein</fullName>
    </recommendedName>
</protein>
<gene>
    <name evidence="3" type="ORF">SDJN03_28935</name>
</gene>
<proteinExistence type="predicted"/>
<feature type="region of interest" description="Disordered" evidence="1">
    <location>
        <begin position="99"/>
        <end position="121"/>
    </location>
</feature>
<name>A0AAV6LZ89_9ROSI</name>
<feature type="compositionally biased region" description="Basic and acidic residues" evidence="1">
    <location>
        <begin position="579"/>
        <end position="590"/>
    </location>
</feature>
<feature type="compositionally biased region" description="Low complexity" evidence="1">
    <location>
        <begin position="103"/>
        <end position="117"/>
    </location>
</feature>
<dbReference type="PANTHER" id="PTHR35707:SF1">
    <property type="entry name" value="SPC7 KINETOCHORE PROTEIN DOMAIN-CONTAINING PROTEIN"/>
    <property type="match status" value="1"/>
</dbReference>
<feature type="region of interest" description="Disordered" evidence="1">
    <location>
        <begin position="892"/>
        <end position="916"/>
    </location>
</feature>
<feature type="region of interest" description="Disordered" evidence="1">
    <location>
        <begin position="767"/>
        <end position="817"/>
    </location>
</feature>
<feature type="region of interest" description="Disordered" evidence="1">
    <location>
        <begin position="647"/>
        <end position="674"/>
    </location>
</feature>
<dbReference type="EMBL" id="JAGKQH010000019">
    <property type="protein sequence ID" value="KAG6572207.1"/>
    <property type="molecule type" value="Genomic_DNA"/>
</dbReference>
<feature type="compositionally biased region" description="Basic and acidic residues" evidence="1">
    <location>
        <begin position="789"/>
        <end position="801"/>
    </location>
</feature>
<feature type="domain" description="Knl1 C-terminal RWD" evidence="2">
    <location>
        <begin position="1073"/>
        <end position="1224"/>
    </location>
</feature>
<feature type="compositionally biased region" description="Polar residues" evidence="1">
    <location>
        <begin position="591"/>
        <end position="602"/>
    </location>
</feature>
<dbReference type="Proteomes" id="UP000685013">
    <property type="component" value="Chromosome 19"/>
</dbReference>
<evidence type="ECO:0000313" key="3">
    <source>
        <dbReference type="EMBL" id="KAG6572207.1"/>
    </source>
</evidence>
<feature type="region of interest" description="Disordered" evidence="1">
    <location>
        <begin position="1"/>
        <end position="25"/>
    </location>
</feature>